<dbReference type="Proteomes" id="UP000503483">
    <property type="component" value="Chromosome"/>
</dbReference>
<name>A0A6M8ECR0_9BACT</name>
<feature type="domain" description="Replication-associated protein ORF2/G2P" evidence="1">
    <location>
        <begin position="44"/>
        <end position="145"/>
    </location>
</feature>
<organism evidence="2 3">
    <name type="scientific">Arcobacter acticola</name>
    <dbReference type="NCBI Taxonomy" id="1849015"/>
    <lineage>
        <taxon>Bacteria</taxon>
        <taxon>Pseudomonadati</taxon>
        <taxon>Campylobacterota</taxon>
        <taxon>Epsilonproteobacteria</taxon>
        <taxon>Campylobacterales</taxon>
        <taxon>Arcobacteraceae</taxon>
        <taxon>Arcobacter</taxon>
    </lineage>
</organism>
<dbReference type="EMBL" id="CP042652">
    <property type="protein sequence ID" value="QKE28260.1"/>
    <property type="molecule type" value="Genomic_DNA"/>
</dbReference>
<dbReference type="InterPro" id="IPR056906">
    <property type="entry name" value="ORF2/G2P_dom"/>
</dbReference>
<proteinExistence type="predicted"/>
<dbReference type="Pfam" id="PF23343">
    <property type="entry name" value="REP_ORF2-G2P"/>
    <property type="match status" value="1"/>
</dbReference>
<evidence type="ECO:0000259" key="1">
    <source>
        <dbReference type="Pfam" id="PF23343"/>
    </source>
</evidence>
<accession>A0A6M8ECR0</accession>
<dbReference type="RefSeq" id="WP_172125682.1">
    <property type="nucleotide sequence ID" value="NZ_CP042652.1"/>
</dbReference>
<protein>
    <recommendedName>
        <fullName evidence="1">Replication-associated protein ORF2/G2P domain-containing protein</fullName>
    </recommendedName>
</protein>
<evidence type="ECO:0000313" key="2">
    <source>
        <dbReference type="EMBL" id="QKE28260.1"/>
    </source>
</evidence>
<reference evidence="2 3" key="1">
    <citation type="submission" date="2019-08" db="EMBL/GenBank/DDBJ databases">
        <title>Complete genome sequence of Arcobacter acticola.</title>
        <authorList>
            <person name="Miller W."/>
        </authorList>
    </citation>
    <scope>NUCLEOTIDE SEQUENCE [LARGE SCALE GENOMIC DNA]</scope>
    <source>
        <strain evidence="2 3">KCTC 52212</strain>
    </source>
</reference>
<dbReference type="AlphaFoldDB" id="A0A6M8ECR0"/>
<sequence length="304" mass="36137">MNTRFLTNTTKKHQNFIDKIKSNNKKVIAQYLALYTENAHLKKCLITLTPYDGKLSTVLKIRREFFKLLNRYKRNKNNGDLGIKYFSNIEFTKTSQPHLHIQLFYSNLNPIKKAYEAVLCKNYKNDQSNSLSLAKDNSKNFNYVIKDYINFDLQLEQFKHHFRNVNFTTSSQKSISNSIVKYIYKNYKFKTKNRYKEILSAIHNKTIIISKDRKDSVYIKSHIQRNTTNSKSIKLITKEKVGVNYVYLFEEVDVRVKVKSKYKNSNKSKKKLDCRFGYRIKIKRVKRTKKSKVWAFKIKGLNRS</sequence>
<evidence type="ECO:0000313" key="3">
    <source>
        <dbReference type="Proteomes" id="UP000503483"/>
    </source>
</evidence>
<dbReference type="KEGG" id="paco:AACT_1070"/>
<gene>
    <name evidence="2" type="ORF">AACT_1070</name>
</gene>
<keyword evidence="3" id="KW-1185">Reference proteome</keyword>